<dbReference type="AlphaFoldDB" id="A0A0F9KAT9"/>
<sequence length="220" mass="26560">MDIFYAIFYLFLFFTLPPFIGFVSFVLYKLIRFIKETIVISREYFLKEKQNLNYLSEEILMMVKLYTTKSRFVKWRKLRDPLFQDNNVSMTVKMGLILKHEKYYVLYNIFMTTILLPQIIMSGFYIWLIFIFIFPVPLNISSYFILNQTNKWLKGYHELHAWGDLLDKYEIVPKQRYKALLDKDLNSLEISNDEYCGKCGEFLKPFAQFCRFCGKRKESN</sequence>
<dbReference type="EMBL" id="LAZR01009578">
    <property type="protein sequence ID" value="KKM71771.1"/>
    <property type="molecule type" value="Genomic_DNA"/>
</dbReference>
<feature type="transmembrane region" description="Helical" evidence="1">
    <location>
        <begin position="103"/>
        <end position="120"/>
    </location>
</feature>
<evidence type="ECO:0008006" key="3">
    <source>
        <dbReference type="Google" id="ProtNLM"/>
    </source>
</evidence>
<keyword evidence="1" id="KW-0812">Transmembrane</keyword>
<keyword evidence="1" id="KW-0472">Membrane</keyword>
<reference evidence="2" key="1">
    <citation type="journal article" date="2015" name="Nature">
        <title>Complex archaea that bridge the gap between prokaryotes and eukaryotes.</title>
        <authorList>
            <person name="Spang A."/>
            <person name="Saw J.H."/>
            <person name="Jorgensen S.L."/>
            <person name="Zaremba-Niedzwiedzka K."/>
            <person name="Martijn J."/>
            <person name="Lind A.E."/>
            <person name="van Eijk R."/>
            <person name="Schleper C."/>
            <person name="Guy L."/>
            <person name="Ettema T.J."/>
        </authorList>
    </citation>
    <scope>NUCLEOTIDE SEQUENCE</scope>
</reference>
<protein>
    <recommendedName>
        <fullName evidence="3">Zinc-ribbon domain-containing protein</fullName>
    </recommendedName>
</protein>
<comment type="caution">
    <text evidence="2">The sequence shown here is derived from an EMBL/GenBank/DDBJ whole genome shotgun (WGS) entry which is preliminary data.</text>
</comment>
<evidence type="ECO:0000256" key="1">
    <source>
        <dbReference type="SAM" id="Phobius"/>
    </source>
</evidence>
<feature type="transmembrane region" description="Helical" evidence="1">
    <location>
        <begin position="6"/>
        <end position="28"/>
    </location>
</feature>
<evidence type="ECO:0000313" key="2">
    <source>
        <dbReference type="EMBL" id="KKM71771.1"/>
    </source>
</evidence>
<feature type="transmembrane region" description="Helical" evidence="1">
    <location>
        <begin position="126"/>
        <end position="146"/>
    </location>
</feature>
<organism evidence="2">
    <name type="scientific">marine sediment metagenome</name>
    <dbReference type="NCBI Taxonomy" id="412755"/>
    <lineage>
        <taxon>unclassified sequences</taxon>
        <taxon>metagenomes</taxon>
        <taxon>ecological metagenomes</taxon>
    </lineage>
</organism>
<accession>A0A0F9KAT9</accession>
<name>A0A0F9KAT9_9ZZZZ</name>
<gene>
    <name evidence="2" type="ORF">LCGC14_1427300</name>
</gene>
<proteinExistence type="predicted"/>
<keyword evidence="1" id="KW-1133">Transmembrane helix</keyword>